<feature type="compositionally biased region" description="Gly residues" evidence="4">
    <location>
        <begin position="170"/>
        <end position="179"/>
    </location>
</feature>
<dbReference type="SMART" id="SM00248">
    <property type="entry name" value="ANK"/>
    <property type="match status" value="17"/>
</dbReference>
<dbReference type="InParanoid" id="D7G254"/>
<proteinExistence type="predicted"/>
<feature type="repeat" description="ANK" evidence="3">
    <location>
        <begin position="582"/>
        <end position="622"/>
    </location>
</feature>
<dbReference type="STRING" id="2880.D7G254"/>
<feature type="repeat" description="ANK" evidence="3">
    <location>
        <begin position="359"/>
        <end position="392"/>
    </location>
</feature>
<name>D7G254_ECTSI</name>
<dbReference type="PROSITE" id="PS50088">
    <property type="entry name" value="ANK_REPEAT"/>
    <property type="match status" value="11"/>
</dbReference>
<organism evidence="5 6">
    <name type="scientific">Ectocarpus siliculosus</name>
    <name type="common">Brown alga</name>
    <name type="synonym">Conferva siliculosa</name>
    <dbReference type="NCBI Taxonomy" id="2880"/>
    <lineage>
        <taxon>Eukaryota</taxon>
        <taxon>Sar</taxon>
        <taxon>Stramenopiles</taxon>
        <taxon>Ochrophyta</taxon>
        <taxon>PX clade</taxon>
        <taxon>Phaeophyceae</taxon>
        <taxon>Ectocarpales</taxon>
        <taxon>Ectocarpaceae</taxon>
        <taxon>Ectocarpus</taxon>
    </lineage>
</organism>
<feature type="repeat" description="ANK" evidence="3">
    <location>
        <begin position="2"/>
        <end position="34"/>
    </location>
</feature>
<dbReference type="Proteomes" id="UP000002630">
    <property type="component" value="Linkage Group LG02"/>
</dbReference>
<protein>
    <submittedName>
        <fullName evidence="5">Ankyrin 2,3/unc44</fullName>
    </submittedName>
</protein>
<feature type="compositionally biased region" description="Basic and acidic residues" evidence="4">
    <location>
        <begin position="180"/>
        <end position="190"/>
    </location>
</feature>
<evidence type="ECO:0000256" key="4">
    <source>
        <dbReference type="SAM" id="MobiDB-lite"/>
    </source>
</evidence>
<keyword evidence="2 3" id="KW-0040">ANK repeat</keyword>
<dbReference type="eggNOG" id="KOG4177">
    <property type="taxonomic scope" value="Eukaryota"/>
</dbReference>
<dbReference type="AlphaFoldDB" id="D7G254"/>
<dbReference type="EMBL" id="FN649727">
    <property type="protein sequence ID" value="CBJ33357.1"/>
    <property type="molecule type" value="Genomic_DNA"/>
</dbReference>
<feature type="repeat" description="ANK" evidence="3">
    <location>
        <begin position="624"/>
        <end position="651"/>
    </location>
</feature>
<dbReference type="InterPro" id="IPR002110">
    <property type="entry name" value="Ankyrin_rpt"/>
</dbReference>
<feature type="repeat" description="ANK" evidence="3">
    <location>
        <begin position="464"/>
        <end position="489"/>
    </location>
</feature>
<evidence type="ECO:0000256" key="2">
    <source>
        <dbReference type="ARBA" id="ARBA00023043"/>
    </source>
</evidence>
<dbReference type="EMBL" id="FN648669">
    <property type="protein sequence ID" value="CBJ33357.1"/>
    <property type="molecule type" value="Genomic_DNA"/>
</dbReference>
<keyword evidence="6" id="KW-1185">Reference proteome</keyword>
<gene>
    <name evidence="5" type="ORF">Esi_0465_0007</name>
</gene>
<feature type="repeat" description="ANK" evidence="3">
    <location>
        <begin position="697"/>
        <end position="729"/>
    </location>
</feature>
<dbReference type="Pfam" id="PF12796">
    <property type="entry name" value="Ank_2"/>
    <property type="match status" value="5"/>
</dbReference>
<dbReference type="Gene3D" id="1.25.40.20">
    <property type="entry name" value="Ankyrin repeat-containing domain"/>
    <property type="match status" value="4"/>
</dbReference>
<evidence type="ECO:0000313" key="6">
    <source>
        <dbReference type="Proteomes" id="UP000002630"/>
    </source>
</evidence>
<dbReference type="SUPFAM" id="SSF48403">
    <property type="entry name" value="Ankyrin repeat"/>
    <property type="match status" value="3"/>
</dbReference>
<dbReference type="PANTHER" id="PTHR24198">
    <property type="entry name" value="ANKYRIN REPEAT AND PROTEIN KINASE DOMAIN-CONTAINING PROTEIN"/>
    <property type="match status" value="1"/>
</dbReference>
<dbReference type="PRINTS" id="PR01415">
    <property type="entry name" value="ANKYRIN"/>
</dbReference>
<feature type="repeat" description="ANK" evidence="3">
    <location>
        <begin position="68"/>
        <end position="105"/>
    </location>
</feature>
<reference evidence="5 6" key="1">
    <citation type="journal article" date="2010" name="Nature">
        <title>The Ectocarpus genome and the independent evolution of multicellularity in brown algae.</title>
        <authorList>
            <person name="Cock J.M."/>
            <person name="Sterck L."/>
            <person name="Rouze P."/>
            <person name="Scornet D."/>
            <person name="Allen A.E."/>
            <person name="Amoutzias G."/>
            <person name="Anthouard V."/>
            <person name="Artiguenave F."/>
            <person name="Aury J.M."/>
            <person name="Badger J.H."/>
            <person name="Beszteri B."/>
            <person name="Billiau K."/>
            <person name="Bonnet E."/>
            <person name="Bothwell J.H."/>
            <person name="Bowler C."/>
            <person name="Boyen C."/>
            <person name="Brownlee C."/>
            <person name="Carrano C.J."/>
            <person name="Charrier B."/>
            <person name="Cho G.Y."/>
            <person name="Coelho S.M."/>
            <person name="Collen J."/>
            <person name="Corre E."/>
            <person name="Da Silva C."/>
            <person name="Delage L."/>
            <person name="Delaroque N."/>
            <person name="Dittami S.M."/>
            <person name="Doulbeau S."/>
            <person name="Elias M."/>
            <person name="Farnham G."/>
            <person name="Gachon C.M."/>
            <person name="Gschloessl B."/>
            <person name="Heesch S."/>
            <person name="Jabbari K."/>
            <person name="Jubin C."/>
            <person name="Kawai H."/>
            <person name="Kimura K."/>
            <person name="Kloareg B."/>
            <person name="Kupper F.C."/>
            <person name="Lang D."/>
            <person name="Le Bail A."/>
            <person name="Leblanc C."/>
            <person name="Lerouge P."/>
            <person name="Lohr M."/>
            <person name="Lopez P.J."/>
            <person name="Martens C."/>
            <person name="Maumus F."/>
            <person name="Michel G."/>
            <person name="Miranda-Saavedra D."/>
            <person name="Morales J."/>
            <person name="Moreau H."/>
            <person name="Motomura T."/>
            <person name="Nagasato C."/>
            <person name="Napoli C.A."/>
            <person name="Nelson D.R."/>
            <person name="Nyvall-Collen P."/>
            <person name="Peters A.F."/>
            <person name="Pommier C."/>
            <person name="Potin P."/>
            <person name="Poulain J."/>
            <person name="Quesneville H."/>
            <person name="Read B."/>
            <person name="Rensing S.A."/>
            <person name="Ritter A."/>
            <person name="Rousvoal S."/>
            <person name="Samanta M."/>
            <person name="Samson G."/>
            <person name="Schroeder D.C."/>
            <person name="Segurens B."/>
            <person name="Strittmatter M."/>
            <person name="Tonon T."/>
            <person name="Tregear J.W."/>
            <person name="Valentin K."/>
            <person name="von Dassow P."/>
            <person name="Yamagishi T."/>
            <person name="Van de Peer Y."/>
            <person name="Wincker P."/>
        </authorList>
    </citation>
    <scope>NUCLEOTIDE SEQUENCE [LARGE SCALE GENOMIC DNA]</scope>
    <source>
        <strain evidence="6">Ec32 / CCAP1310/4</strain>
    </source>
</reference>
<feature type="region of interest" description="Disordered" evidence="4">
    <location>
        <begin position="163"/>
        <end position="194"/>
    </location>
</feature>
<dbReference type="PROSITE" id="PS50297">
    <property type="entry name" value="ANK_REP_REGION"/>
    <property type="match status" value="6"/>
</dbReference>
<evidence type="ECO:0000313" key="5">
    <source>
        <dbReference type="EMBL" id="CBJ33357.1"/>
    </source>
</evidence>
<feature type="repeat" description="ANK" evidence="3">
    <location>
        <begin position="281"/>
        <end position="313"/>
    </location>
</feature>
<accession>D7G254</accession>
<dbReference type="InterPro" id="IPR036770">
    <property type="entry name" value="Ankyrin_rpt-contain_sf"/>
</dbReference>
<dbReference type="PANTHER" id="PTHR24198:SF165">
    <property type="entry name" value="ANKYRIN REPEAT-CONTAINING PROTEIN-RELATED"/>
    <property type="match status" value="1"/>
</dbReference>
<dbReference type="OrthoDB" id="194358at2759"/>
<keyword evidence="1" id="KW-0677">Repeat</keyword>
<sequence>MGHFPPLHLGAGYGHVAAMHSLLELGARVDAVDRSKRTALHLAVQNGQADAVKLLVAARANLEARDWFGRTPLHHACNGTHVNGLSNIMAHLLLLAGANVHSLDECSCTPTMLAMDNERLMKRILLVGPRPSREIARLYAAKCTESSDSERLLEILAKRGWAPAPSDSNDGGGDSSGGGNHREGGVRDRDSDEDDCTTAFAPFFDGRDDSRGGQCEDSPLHEAIMTEDVRFVVKLLEVGEDPNALNRSGWSPLHVATRFDVAMVEALIDAGANVGLRRPRCGSTALHMSAMKGRVEVTEALLAAALSNNGENSACGSTTAARVAPYSSVTGGVASAPIANTADGKFGRPSSMVDAKDYGGRCPLHLAAINGTSTGVVEALLRAGADVNSRDEADRTPLIYAATASTTGAVKTGVVKALLEAGASPDLKDSNGEAALHKAVLMPAEGVLAALLAGGASPGSGGEKGWTPLHVACEYNARGTVAALLRAGAVPGHCWNGHLRPPLTVACMSGRLGAVELLLPRLSPRQINMRDRVSGADDGGVTPLVAAVWYACEEEEEEEDEALRIVEALLAAGADPTLRAFRGMTPLESVARGASTKASPTLGPSLVRMLVAAGADVNEVGSTRGCTPLQFACMEGACAEVIQALLDAGADACAPCAGMRFMTPLQLAGGGGNAEAVEVLIGRPECGGLNTVGCLPSRATALACAVKHGSTEVCRFLLERGADMDLLPSSSSEAGGGKPLPATSLVEFAAQCGHLDTMNLLIQAKVFKDNTGAAVGVQGRMEIKSDDDGHEG</sequence>
<dbReference type="Pfam" id="PF00023">
    <property type="entry name" value="Ank"/>
    <property type="match status" value="1"/>
</dbReference>
<feature type="repeat" description="ANK" evidence="3">
    <location>
        <begin position="393"/>
        <end position="430"/>
    </location>
</feature>
<feature type="repeat" description="ANK" evidence="3">
    <location>
        <begin position="35"/>
        <end position="67"/>
    </location>
</feature>
<feature type="repeat" description="ANK" evidence="3">
    <location>
        <begin position="215"/>
        <end position="247"/>
    </location>
</feature>
<evidence type="ECO:0000256" key="3">
    <source>
        <dbReference type="PROSITE-ProRule" id="PRU00023"/>
    </source>
</evidence>
<evidence type="ECO:0000256" key="1">
    <source>
        <dbReference type="ARBA" id="ARBA00022737"/>
    </source>
</evidence>